<dbReference type="EMBL" id="JAAKZY010000340">
    <property type="protein sequence ID" value="NGO15207.1"/>
    <property type="molecule type" value="Genomic_DNA"/>
</dbReference>
<dbReference type="AlphaFoldDB" id="A0A6G4VN60"/>
<dbReference type="SUPFAM" id="SSF46785">
    <property type="entry name" value="Winged helix' DNA-binding domain"/>
    <property type="match status" value="1"/>
</dbReference>
<dbReference type="CDD" id="cd00090">
    <property type="entry name" value="HTH_ARSR"/>
    <property type="match status" value="1"/>
</dbReference>
<dbReference type="SMART" id="SM00347">
    <property type="entry name" value="HTH_MARR"/>
    <property type="match status" value="1"/>
</dbReference>
<comment type="caution">
    <text evidence="2">The sequence shown here is derived from an EMBL/GenBank/DDBJ whole genome shotgun (WGS) entry which is preliminary data.</text>
</comment>
<dbReference type="InterPro" id="IPR011991">
    <property type="entry name" value="ArsR-like_HTH"/>
</dbReference>
<dbReference type="PANTHER" id="PTHR33164">
    <property type="entry name" value="TRANSCRIPTIONAL REGULATOR, MARR FAMILY"/>
    <property type="match status" value="1"/>
</dbReference>
<dbReference type="InterPro" id="IPR039422">
    <property type="entry name" value="MarR/SlyA-like"/>
</dbReference>
<keyword evidence="3" id="KW-1185">Reference proteome</keyword>
<dbReference type="InterPro" id="IPR036388">
    <property type="entry name" value="WH-like_DNA-bd_sf"/>
</dbReference>
<accession>A0A6G4VN60</accession>
<dbReference type="PANTHER" id="PTHR33164:SF99">
    <property type="entry name" value="MARR FAMILY REGULATORY PROTEIN"/>
    <property type="match status" value="1"/>
</dbReference>
<dbReference type="GO" id="GO:0003677">
    <property type="term" value="F:DNA binding"/>
    <property type="evidence" value="ECO:0007669"/>
    <property type="project" value="UniProtKB-KW"/>
</dbReference>
<proteinExistence type="predicted"/>
<protein>
    <submittedName>
        <fullName evidence="2">Winged helix DNA-binding protein</fullName>
    </submittedName>
</protein>
<keyword evidence="2" id="KW-0238">DNA-binding</keyword>
<evidence type="ECO:0000259" key="1">
    <source>
        <dbReference type="PROSITE" id="PS50995"/>
    </source>
</evidence>
<evidence type="ECO:0000313" key="3">
    <source>
        <dbReference type="Proteomes" id="UP000472335"/>
    </source>
</evidence>
<dbReference type="GO" id="GO:0006950">
    <property type="term" value="P:response to stress"/>
    <property type="evidence" value="ECO:0007669"/>
    <property type="project" value="TreeGrafter"/>
</dbReference>
<evidence type="ECO:0000313" key="2">
    <source>
        <dbReference type="EMBL" id="NGO15207.1"/>
    </source>
</evidence>
<dbReference type="PRINTS" id="PR00598">
    <property type="entry name" value="HTHMARR"/>
</dbReference>
<dbReference type="Proteomes" id="UP000472335">
    <property type="component" value="Unassembled WGS sequence"/>
</dbReference>
<dbReference type="Pfam" id="PF12802">
    <property type="entry name" value="MarR_2"/>
    <property type="match status" value="1"/>
</dbReference>
<gene>
    <name evidence="2" type="ORF">G5C60_48410</name>
</gene>
<dbReference type="InterPro" id="IPR000835">
    <property type="entry name" value="HTH_MarR-typ"/>
</dbReference>
<reference evidence="2 3" key="1">
    <citation type="submission" date="2020-02" db="EMBL/GenBank/DDBJ databases">
        <title>Whole-genome analyses of novel actinobacteria.</title>
        <authorList>
            <person name="Sahin N."/>
            <person name="Gencbay T."/>
        </authorList>
    </citation>
    <scope>NUCLEOTIDE SEQUENCE [LARGE SCALE GENOMIC DNA]</scope>
    <source>
        <strain evidence="2 3">HC44</strain>
    </source>
</reference>
<name>A0A6G4VN60_9ACTN</name>
<feature type="domain" description="HTH marR-type" evidence="1">
    <location>
        <begin position="1"/>
        <end position="138"/>
    </location>
</feature>
<organism evidence="2 3">
    <name type="scientific">Streptomyces scabichelini</name>
    <dbReference type="NCBI Taxonomy" id="2711217"/>
    <lineage>
        <taxon>Bacteria</taxon>
        <taxon>Bacillati</taxon>
        <taxon>Actinomycetota</taxon>
        <taxon>Actinomycetes</taxon>
        <taxon>Kitasatosporales</taxon>
        <taxon>Streptomycetaceae</taxon>
        <taxon>Streptomyces</taxon>
    </lineage>
</organism>
<dbReference type="PROSITE" id="PS50995">
    <property type="entry name" value="HTH_MARR_2"/>
    <property type="match status" value="1"/>
</dbReference>
<dbReference type="InterPro" id="IPR036390">
    <property type="entry name" value="WH_DNA-bd_sf"/>
</dbReference>
<sequence>MAEDLNIGLLLFIPYRALENRVLAAVAAAGHNDITPAQAKLLQRVNDNGSRLSELAEAAQVTKQTAGYLVDQLQNAGYVERTPDPTDARARLVRLTDRARSLRPIGDGAIAEIEAEWTAHLGKRRMDQLCDTLARLREITDPYMER</sequence>
<dbReference type="RefSeq" id="WP_165270299.1">
    <property type="nucleotide sequence ID" value="NZ_JAAKZY010000340.1"/>
</dbReference>
<dbReference type="GO" id="GO:0003700">
    <property type="term" value="F:DNA-binding transcription factor activity"/>
    <property type="evidence" value="ECO:0007669"/>
    <property type="project" value="InterPro"/>
</dbReference>
<dbReference type="Gene3D" id="1.10.10.10">
    <property type="entry name" value="Winged helix-like DNA-binding domain superfamily/Winged helix DNA-binding domain"/>
    <property type="match status" value="1"/>
</dbReference>